<evidence type="ECO:0000259" key="2">
    <source>
        <dbReference type="PROSITE" id="PS51502"/>
    </source>
</evidence>
<dbReference type="PANTHER" id="PTHR33178">
    <property type="match status" value="1"/>
</dbReference>
<gene>
    <name evidence="3" type="ORF">M5K25_008625</name>
</gene>
<comment type="caution">
    <text evidence="3">The sequence shown here is derived from an EMBL/GenBank/DDBJ whole genome shotgun (WGS) entry which is preliminary data.</text>
</comment>
<dbReference type="InterPro" id="IPR013097">
    <property type="entry name" value="Dabb"/>
</dbReference>
<evidence type="ECO:0000313" key="4">
    <source>
        <dbReference type="Proteomes" id="UP001552299"/>
    </source>
</evidence>
<dbReference type="SUPFAM" id="SSF54909">
    <property type="entry name" value="Dimeric alpha+beta barrel"/>
    <property type="match status" value="2"/>
</dbReference>
<dbReference type="EMBL" id="JANQDX010000007">
    <property type="protein sequence ID" value="KAL0921542.1"/>
    <property type="molecule type" value="Genomic_DNA"/>
</dbReference>
<dbReference type="PROSITE" id="PS51502">
    <property type="entry name" value="S_R_A_B_BARREL"/>
    <property type="match status" value="2"/>
</dbReference>
<accession>A0ABD0V8W6</accession>
<feature type="domain" description="Stress-response A/B barrel" evidence="2">
    <location>
        <begin position="299"/>
        <end position="389"/>
    </location>
</feature>
<dbReference type="InterPro" id="IPR044662">
    <property type="entry name" value="HS1/DABB1-like"/>
</dbReference>
<comment type="subunit">
    <text evidence="1">Homodimer.</text>
</comment>
<dbReference type="InterPro" id="IPR011008">
    <property type="entry name" value="Dimeric_a/b-barrel"/>
</dbReference>
<evidence type="ECO:0000256" key="1">
    <source>
        <dbReference type="ARBA" id="ARBA00011738"/>
    </source>
</evidence>
<protein>
    <recommendedName>
        <fullName evidence="2">Stress-response A/B barrel domain-containing protein</fullName>
    </recommendedName>
</protein>
<organism evidence="3 4">
    <name type="scientific">Dendrobium thyrsiflorum</name>
    <name type="common">Pinecone-like raceme dendrobium</name>
    <name type="synonym">Orchid</name>
    <dbReference type="NCBI Taxonomy" id="117978"/>
    <lineage>
        <taxon>Eukaryota</taxon>
        <taxon>Viridiplantae</taxon>
        <taxon>Streptophyta</taxon>
        <taxon>Embryophyta</taxon>
        <taxon>Tracheophyta</taxon>
        <taxon>Spermatophyta</taxon>
        <taxon>Magnoliopsida</taxon>
        <taxon>Liliopsida</taxon>
        <taxon>Asparagales</taxon>
        <taxon>Orchidaceae</taxon>
        <taxon>Epidendroideae</taxon>
        <taxon>Malaxideae</taxon>
        <taxon>Dendrobiinae</taxon>
        <taxon>Dendrobium</taxon>
    </lineage>
</organism>
<dbReference type="Proteomes" id="UP001552299">
    <property type="component" value="Unassembled WGS sequence"/>
</dbReference>
<feature type="domain" description="Stress-response A/B barrel" evidence="2">
    <location>
        <begin position="187"/>
        <end position="284"/>
    </location>
</feature>
<dbReference type="Gene3D" id="3.30.70.100">
    <property type="match status" value="2"/>
</dbReference>
<evidence type="ECO:0000313" key="3">
    <source>
        <dbReference type="EMBL" id="KAL0921542.1"/>
    </source>
</evidence>
<keyword evidence="4" id="KW-1185">Reference proteome</keyword>
<proteinExistence type="predicted"/>
<reference evidence="3 4" key="1">
    <citation type="journal article" date="2024" name="Plant Biotechnol. J.">
        <title>Dendrobium thyrsiflorum genome and its molecular insights into genes involved in important horticultural traits.</title>
        <authorList>
            <person name="Chen B."/>
            <person name="Wang J.Y."/>
            <person name="Zheng P.J."/>
            <person name="Li K.L."/>
            <person name="Liang Y.M."/>
            <person name="Chen X.F."/>
            <person name="Zhang C."/>
            <person name="Zhao X."/>
            <person name="He X."/>
            <person name="Zhang G.Q."/>
            <person name="Liu Z.J."/>
            <person name="Xu Q."/>
        </authorList>
    </citation>
    <scope>NUCLEOTIDE SEQUENCE [LARGE SCALE GENOMIC DNA]</scope>
    <source>
        <strain evidence="3">GZMU011</strain>
    </source>
</reference>
<sequence>MSYEVLTSLGYWTEFRPLLEIRQNSGVIGNSDRILALLENPAVVEEEFLPSFPSSLLFFFFSSPHLGPPFKENEGSIYRFLRVAWLVNKGEIRSIFGVNLAILSSLDSSRRAARFDYKYVPFGNRLSKATVTEMLSVKTLSFLHSPVCTIRSLRSRRFHPLALKSSSSSPSTFFSSLTTNMPVIPVVDHIVLFKVRDSTDSSKIDAMIANLRSLISLNIATHLTAGPVLRPRSAAAEGFGFTHLIYCRYRSKADFATYSDHPTHLAVVKDNILPICDDIMAVDWVADVNVDVAPLPGSLVRLTLAKPREGITGVEVVKAIDGVRDSIPDSVQVSYGENFSPARAKGYEVGFISVFSGVDQVDAIEGKEEVEKQKEKLRPLLESVIVLDYLVPSPSASL</sequence>
<name>A0ABD0V8W6_DENTH</name>
<dbReference type="Pfam" id="PF07876">
    <property type="entry name" value="Dabb"/>
    <property type="match status" value="2"/>
</dbReference>
<dbReference type="AlphaFoldDB" id="A0ABD0V8W6"/>
<dbReference type="SMART" id="SM00886">
    <property type="entry name" value="Dabb"/>
    <property type="match status" value="2"/>
</dbReference>
<dbReference type="PANTHER" id="PTHR33178:SF3">
    <property type="entry name" value="STRESS-RESPONSE A_B BARREL DOMAIN-CONTAINING PROTEIN UP3"/>
    <property type="match status" value="1"/>
</dbReference>